<dbReference type="AlphaFoldDB" id="Q8NF00"/>
<feature type="region of interest" description="Disordered" evidence="1">
    <location>
        <begin position="36"/>
        <end position="55"/>
    </location>
</feature>
<accession>Q8NF00</accession>
<feature type="region of interest" description="Disordered" evidence="1">
    <location>
        <begin position="141"/>
        <end position="191"/>
    </location>
</feature>
<evidence type="ECO:0000256" key="1">
    <source>
        <dbReference type="SAM" id="MobiDB-lite"/>
    </source>
</evidence>
<proteinExistence type="evidence at transcript level"/>
<reference evidence="2" key="1">
    <citation type="submission" date="2002-07" db="EMBL/GenBank/DDBJ databases">
        <title>The nucleotide sequence of a long cDNA clone isolated from human spleen.</title>
        <authorList>
            <person name="Jikuya H."/>
            <person name="Takano J."/>
            <person name="Kikuno R."/>
            <person name="Nagase T."/>
            <person name="Ohara O."/>
        </authorList>
    </citation>
    <scope>NUCLEOTIDE SEQUENCE</scope>
    <source>
        <tissue evidence="2">Spleen</tissue>
    </source>
</reference>
<dbReference type="EMBL" id="AK090482">
    <property type="protein sequence ID" value="BAC03463.1"/>
    <property type="molecule type" value="mRNA"/>
</dbReference>
<protein>
    <submittedName>
        <fullName evidence="2">FLJ00404 protein</fullName>
    </submittedName>
</protein>
<feature type="region of interest" description="Disordered" evidence="1">
    <location>
        <begin position="1"/>
        <end position="31"/>
    </location>
</feature>
<name>Q8NF00_HUMAN</name>
<sequence length="261" mass="27872">PAESDRLTSSWLQSEVSRDNWAGTPQESVRDWRGKARGWGAADPRPLPAHPPPTAFPLRARFPQANGLRGPAAHSAGGRAVHGESALCKVRLMPRLEAVRSDAAAQPPLPAKPILSPHPRGALGQARAGCAAQLSGLCHPPGRASAQLRGPQRRGPGRASSRCLPVSSRVHLREAQGPSEPHTPPPQLPKHTCRQALLSPAGQALCPRMRAAAKFNLQGPGPLGTVVSRFTGRGLFSFLSLKRNSLRCHRTPMQTKINCCL</sequence>
<organism evidence="2">
    <name type="scientific">Homo sapiens</name>
    <name type="common">Human</name>
    <dbReference type="NCBI Taxonomy" id="9606"/>
    <lineage>
        <taxon>Eukaryota</taxon>
        <taxon>Metazoa</taxon>
        <taxon>Chordata</taxon>
        <taxon>Craniata</taxon>
        <taxon>Vertebrata</taxon>
        <taxon>Euteleostomi</taxon>
        <taxon>Mammalia</taxon>
        <taxon>Eutheria</taxon>
        <taxon>Euarchontoglires</taxon>
        <taxon>Primates</taxon>
        <taxon>Haplorrhini</taxon>
        <taxon>Catarrhini</taxon>
        <taxon>Hominidae</taxon>
        <taxon>Homo</taxon>
    </lineage>
</organism>
<feature type="non-terminal residue" evidence="2">
    <location>
        <position position="1"/>
    </location>
</feature>
<evidence type="ECO:0000313" key="2">
    <source>
        <dbReference type="EMBL" id="BAC03463.1"/>
    </source>
</evidence>
<gene>
    <name evidence="2" type="primary">FLJ00404</name>
</gene>
<feature type="compositionally biased region" description="Pro residues" evidence="1">
    <location>
        <begin position="45"/>
        <end position="55"/>
    </location>
</feature>